<protein>
    <recommendedName>
        <fullName evidence="5">LITAF domain-containing protein</fullName>
    </recommendedName>
</protein>
<evidence type="ECO:0000313" key="3">
    <source>
        <dbReference type="EMBL" id="GAA5480951.1"/>
    </source>
</evidence>
<keyword evidence="2" id="KW-0812">Transmembrane</keyword>
<evidence type="ECO:0000256" key="2">
    <source>
        <dbReference type="SAM" id="Phobius"/>
    </source>
</evidence>
<keyword evidence="2" id="KW-0472">Membrane</keyword>
<keyword evidence="4" id="KW-1185">Reference proteome</keyword>
<organism evidence="3 4">
    <name type="scientific">Haloferula sargassicola</name>
    <dbReference type="NCBI Taxonomy" id="490096"/>
    <lineage>
        <taxon>Bacteria</taxon>
        <taxon>Pseudomonadati</taxon>
        <taxon>Verrucomicrobiota</taxon>
        <taxon>Verrucomicrobiia</taxon>
        <taxon>Verrucomicrobiales</taxon>
        <taxon>Verrucomicrobiaceae</taxon>
        <taxon>Haloferula</taxon>
    </lineage>
</organism>
<feature type="transmembrane region" description="Helical" evidence="2">
    <location>
        <begin position="56"/>
        <end position="74"/>
    </location>
</feature>
<feature type="region of interest" description="Disordered" evidence="1">
    <location>
        <begin position="1"/>
        <end position="28"/>
    </location>
</feature>
<dbReference type="Proteomes" id="UP001476282">
    <property type="component" value="Unassembled WGS sequence"/>
</dbReference>
<accession>A0ABP9UJR9</accession>
<comment type="caution">
    <text evidence="3">The sequence shown here is derived from an EMBL/GenBank/DDBJ whole genome shotgun (WGS) entry which is preliminary data.</text>
</comment>
<feature type="transmembrane region" description="Helical" evidence="2">
    <location>
        <begin position="94"/>
        <end position="114"/>
    </location>
</feature>
<keyword evidence="2" id="KW-1133">Transmembrane helix</keyword>
<gene>
    <name evidence="3" type="ORF">Hsar01_00156</name>
</gene>
<sequence length="119" mass="12819">MPDGPQQGSFGAVESETPYQPPAADPGDKLVPEGSACRACGSLNTSRPTVLKRRMGALQFLLFGWLALLIHTAFSKRIDRCADCGAECRYRTVASWMAMALLILIVVSMAAGIIDDFVQ</sequence>
<evidence type="ECO:0008006" key="5">
    <source>
        <dbReference type="Google" id="ProtNLM"/>
    </source>
</evidence>
<reference evidence="3 4" key="1">
    <citation type="submission" date="2024-02" db="EMBL/GenBank/DDBJ databases">
        <title>Haloferula sargassicola NBRC 104335.</title>
        <authorList>
            <person name="Ichikawa N."/>
            <person name="Katano-Makiyama Y."/>
            <person name="Hidaka K."/>
        </authorList>
    </citation>
    <scope>NUCLEOTIDE SEQUENCE [LARGE SCALE GENOMIC DNA]</scope>
    <source>
        <strain evidence="3 4">NBRC 104335</strain>
    </source>
</reference>
<evidence type="ECO:0000256" key="1">
    <source>
        <dbReference type="SAM" id="MobiDB-lite"/>
    </source>
</evidence>
<evidence type="ECO:0000313" key="4">
    <source>
        <dbReference type="Proteomes" id="UP001476282"/>
    </source>
</evidence>
<proteinExistence type="predicted"/>
<name>A0ABP9UJR9_9BACT</name>
<dbReference type="EMBL" id="BAABRI010000001">
    <property type="protein sequence ID" value="GAA5480951.1"/>
    <property type="molecule type" value="Genomic_DNA"/>
</dbReference>